<dbReference type="GO" id="GO:0005634">
    <property type="term" value="C:nucleus"/>
    <property type="evidence" value="ECO:0007669"/>
    <property type="project" value="UniProtKB-SubCell"/>
</dbReference>
<evidence type="ECO:0000259" key="16">
    <source>
        <dbReference type="PROSITE" id="PS51133"/>
    </source>
</evidence>
<dbReference type="InterPro" id="IPR017923">
    <property type="entry name" value="TFIIS_N"/>
</dbReference>
<keyword evidence="15" id="KW-0732">Signal</keyword>
<dbReference type="SMART" id="SM00510">
    <property type="entry name" value="TFS2M"/>
    <property type="match status" value="1"/>
</dbReference>
<dbReference type="PROSITE" id="PS51133">
    <property type="entry name" value="ZF_TFIIS_2"/>
    <property type="match status" value="1"/>
</dbReference>
<dbReference type="Gene3D" id="2.20.25.10">
    <property type="match status" value="1"/>
</dbReference>
<feature type="compositionally biased region" description="Basic and acidic residues" evidence="14">
    <location>
        <begin position="148"/>
        <end position="167"/>
    </location>
</feature>
<evidence type="ECO:0000256" key="8">
    <source>
        <dbReference type="ARBA" id="ARBA00023125"/>
    </source>
</evidence>
<dbReference type="GeneID" id="115480219"/>
<comment type="similarity">
    <text evidence="2">Belongs to the TFS-II family.</text>
</comment>
<dbReference type="RefSeq" id="XP_030074589.1">
    <property type="nucleotide sequence ID" value="XM_030218729.1"/>
</dbReference>
<dbReference type="KEGG" id="muo:115480219"/>
<keyword evidence="8" id="KW-0238">DNA-binding</keyword>
<evidence type="ECO:0000256" key="2">
    <source>
        <dbReference type="ARBA" id="ARBA00009647"/>
    </source>
</evidence>
<evidence type="ECO:0000259" key="17">
    <source>
        <dbReference type="PROSITE" id="PS51319"/>
    </source>
</evidence>
<comment type="subcellular location">
    <subcellularLocation>
        <location evidence="1 13">Nucleus</location>
    </subcellularLocation>
</comment>
<evidence type="ECO:0000256" key="7">
    <source>
        <dbReference type="ARBA" id="ARBA00023015"/>
    </source>
</evidence>
<dbReference type="GO" id="GO:0003677">
    <property type="term" value="F:DNA binding"/>
    <property type="evidence" value="ECO:0007669"/>
    <property type="project" value="UniProtKB-KW"/>
</dbReference>
<name>A0A6P7ZG82_9AMPH</name>
<evidence type="ECO:0000256" key="12">
    <source>
        <dbReference type="PROSITE-ProRule" id="PRU00472"/>
    </source>
</evidence>
<dbReference type="PROSITE" id="PS00466">
    <property type="entry name" value="ZF_TFIIS_1"/>
    <property type="match status" value="1"/>
</dbReference>
<dbReference type="GO" id="GO:0006368">
    <property type="term" value="P:transcription elongation by RNA polymerase II"/>
    <property type="evidence" value="ECO:0007669"/>
    <property type="project" value="InterPro"/>
</dbReference>
<keyword evidence="4" id="KW-0479">Metal-binding</keyword>
<dbReference type="SUPFAM" id="SSF57783">
    <property type="entry name" value="Zinc beta-ribbon"/>
    <property type="match status" value="1"/>
</dbReference>
<evidence type="ECO:0000313" key="19">
    <source>
        <dbReference type="Proteomes" id="UP000515156"/>
    </source>
</evidence>
<dbReference type="SUPFAM" id="SSF46942">
    <property type="entry name" value="Elongation factor TFIIS domain 2"/>
    <property type="match status" value="1"/>
</dbReference>
<dbReference type="Pfam" id="PF01096">
    <property type="entry name" value="Zn_ribbon_TFIIS"/>
    <property type="match status" value="1"/>
</dbReference>
<keyword evidence="10 13" id="KW-0539">Nucleus</keyword>
<evidence type="ECO:0000256" key="15">
    <source>
        <dbReference type="SAM" id="SignalP"/>
    </source>
</evidence>
<dbReference type="FunCoup" id="A0A6P7ZG82">
    <property type="interactions" value="731"/>
</dbReference>
<feature type="compositionally biased region" description="Low complexity" evidence="14">
    <location>
        <begin position="277"/>
        <end position="290"/>
    </location>
</feature>
<dbReference type="Pfam" id="PF07500">
    <property type="entry name" value="TFIIS_M"/>
    <property type="match status" value="1"/>
</dbReference>
<feature type="chain" id="PRO_5027843767" evidence="15">
    <location>
        <begin position="20"/>
        <end position="501"/>
    </location>
</feature>
<evidence type="ECO:0000256" key="10">
    <source>
        <dbReference type="ARBA" id="ARBA00023242"/>
    </source>
</evidence>
<keyword evidence="3" id="KW-0597">Phosphoprotein</keyword>
<dbReference type="FunFam" id="1.20.930.10:FF:000002">
    <property type="entry name" value="Transcription elongation factor A (SII), 1"/>
    <property type="match status" value="1"/>
</dbReference>
<keyword evidence="5 12" id="KW-0863">Zinc-finger</keyword>
<dbReference type="InterPro" id="IPR035441">
    <property type="entry name" value="TFIIS/LEDGF_dom_sf"/>
</dbReference>
<dbReference type="OrthoDB" id="44867at2759"/>
<dbReference type="CTD" id="6920"/>
<accession>A0A6P7ZG82</accession>
<dbReference type="SMART" id="SM00440">
    <property type="entry name" value="ZnF_C2C2"/>
    <property type="match status" value="1"/>
</dbReference>
<feature type="domain" description="TFIIS N-terminal" evidence="17">
    <location>
        <begin position="66"/>
        <end position="145"/>
    </location>
</feature>
<dbReference type="SMART" id="SM00509">
    <property type="entry name" value="TFS2N"/>
    <property type="match status" value="1"/>
</dbReference>
<dbReference type="PANTHER" id="PTHR11477:SF4">
    <property type="entry name" value="TRANSCRIPTION ELONGATION FACTOR A PROTEIN 3"/>
    <property type="match status" value="1"/>
</dbReference>
<feature type="compositionally biased region" description="Low complexity" evidence="14">
    <location>
        <begin position="201"/>
        <end position="212"/>
    </location>
</feature>
<dbReference type="PANTHER" id="PTHR11477">
    <property type="entry name" value="TRANSCRIPTION FACTOR S-II ZINC FINGER DOMAIN-CONTAINING PROTEIN"/>
    <property type="match status" value="1"/>
</dbReference>
<proteinExistence type="inferred from homology"/>
<dbReference type="SUPFAM" id="SSF47676">
    <property type="entry name" value="Conserved domain common to transcription factors TFIIS, elongin A, CRSP70"/>
    <property type="match status" value="1"/>
</dbReference>
<gene>
    <name evidence="20" type="primary">TCEA3</name>
</gene>
<evidence type="ECO:0000256" key="3">
    <source>
        <dbReference type="ARBA" id="ARBA00022553"/>
    </source>
</evidence>
<dbReference type="Pfam" id="PF08711">
    <property type="entry name" value="Med26"/>
    <property type="match status" value="1"/>
</dbReference>
<dbReference type="CDD" id="cd13749">
    <property type="entry name" value="Zn-ribbon_TFIIS"/>
    <property type="match status" value="1"/>
</dbReference>
<protein>
    <submittedName>
        <fullName evidence="20">Transcription elongation factor A protein 3 isoform X1</fullName>
    </submittedName>
</protein>
<dbReference type="InterPro" id="IPR036575">
    <property type="entry name" value="TFIIS_cen_dom_sf"/>
</dbReference>
<evidence type="ECO:0000256" key="13">
    <source>
        <dbReference type="PROSITE-ProRule" id="PRU00649"/>
    </source>
</evidence>
<evidence type="ECO:0000256" key="14">
    <source>
        <dbReference type="SAM" id="MobiDB-lite"/>
    </source>
</evidence>
<feature type="compositionally biased region" description="Basic and acidic residues" evidence="14">
    <location>
        <begin position="213"/>
        <end position="226"/>
    </location>
</feature>
<evidence type="ECO:0000256" key="5">
    <source>
        <dbReference type="ARBA" id="ARBA00022771"/>
    </source>
</evidence>
<dbReference type="GO" id="GO:0008270">
    <property type="term" value="F:zinc ion binding"/>
    <property type="evidence" value="ECO:0007669"/>
    <property type="project" value="UniProtKB-KW"/>
</dbReference>
<dbReference type="FunFam" id="2.20.25.10:FF:000001">
    <property type="entry name" value="Probable Transcription elongation factor S-II"/>
    <property type="match status" value="1"/>
</dbReference>
<evidence type="ECO:0000256" key="6">
    <source>
        <dbReference type="ARBA" id="ARBA00022833"/>
    </source>
</evidence>
<dbReference type="PROSITE" id="PS51321">
    <property type="entry name" value="TFIIS_CENTRAL"/>
    <property type="match status" value="1"/>
</dbReference>
<sequence>MSLSLSLFFFHFRLPGCQHLEPKWGKTNRSPSICSCLSGPCKKKAPKHRSVHRGAWKWRSTMGREEDLLKIAKKLDKMVSRSKKNLEGALDLLKELNSYSMTLQLLQSTRIGVTVNAVRKHCSDEEVVAMAKILIKNWKRLLDSSGPQKEEKEKERHKVRKDKEKEKRLELPGWRAIEESMEVCTSPTEKHKERKLSVPATKSSSHLTLTKSHLLDPKSDRRDSADSRSSSCISSPSSSSPKKRLSTERRHSSSSNPAASPAGSLKSSSDEKEERPLSLGSGPVSSPPGSRKNSIDGREERPNDLKLKNEAAKTPTSPLSPSFSPTICFLSPCYLTGDSIRDKCIEMLSAALKHNEDYREFGTNCDQVASEIEDHIYQELKVTDMKYRNRVRSRISNLKDPKNPNLRRNVLCGSISTERIARMTAEEMASDELKELRNAMTQEAIREHQMAKTGGTQTDLFQCSKCKKKNCSYNQVQTRSADEPMTTFVLCNECGNRWKFC</sequence>
<feature type="compositionally biased region" description="Basic and acidic residues" evidence="14">
    <location>
        <begin position="293"/>
        <end position="311"/>
    </location>
</feature>
<dbReference type="PROSITE" id="PS51319">
    <property type="entry name" value="TFIIS_N"/>
    <property type="match status" value="1"/>
</dbReference>
<dbReference type="Gene3D" id="1.10.472.30">
    <property type="entry name" value="Transcription elongation factor S-II, central domain"/>
    <property type="match status" value="1"/>
</dbReference>
<keyword evidence="20" id="KW-0648">Protein biosynthesis</keyword>
<keyword evidence="20" id="KW-0251">Elongation factor</keyword>
<evidence type="ECO:0000256" key="4">
    <source>
        <dbReference type="ARBA" id="ARBA00022723"/>
    </source>
</evidence>
<evidence type="ECO:0000256" key="11">
    <source>
        <dbReference type="ARBA" id="ARBA00025408"/>
    </source>
</evidence>
<feature type="region of interest" description="Disordered" evidence="14">
    <location>
        <begin position="182"/>
        <end position="320"/>
    </location>
</feature>
<feature type="domain" description="TFIIS-type" evidence="16">
    <location>
        <begin position="459"/>
        <end position="499"/>
    </location>
</feature>
<evidence type="ECO:0000256" key="9">
    <source>
        <dbReference type="ARBA" id="ARBA00023163"/>
    </source>
</evidence>
<organism evidence="19 20">
    <name type="scientific">Microcaecilia unicolor</name>
    <dbReference type="NCBI Taxonomy" id="1415580"/>
    <lineage>
        <taxon>Eukaryota</taxon>
        <taxon>Metazoa</taxon>
        <taxon>Chordata</taxon>
        <taxon>Craniata</taxon>
        <taxon>Vertebrata</taxon>
        <taxon>Euteleostomi</taxon>
        <taxon>Amphibia</taxon>
        <taxon>Gymnophiona</taxon>
        <taxon>Siphonopidae</taxon>
        <taxon>Microcaecilia</taxon>
    </lineage>
</organism>
<reference evidence="19" key="1">
    <citation type="submission" date="2024-06" db="UniProtKB">
        <authorList>
            <consortium name="RefSeq"/>
        </authorList>
    </citation>
    <scope>NUCLEOTIDE SEQUENCE [LARGE SCALE GENOMIC DNA]</scope>
</reference>
<dbReference type="InParanoid" id="A0A6P7ZG82"/>
<feature type="region of interest" description="Disordered" evidence="14">
    <location>
        <begin position="145"/>
        <end position="167"/>
    </location>
</feature>
<dbReference type="InterPro" id="IPR003618">
    <property type="entry name" value="TFIIS_cen_dom"/>
</dbReference>
<dbReference type="NCBIfam" id="TIGR01385">
    <property type="entry name" value="TFSII"/>
    <property type="match status" value="1"/>
</dbReference>
<evidence type="ECO:0000313" key="20">
    <source>
        <dbReference type="RefSeq" id="XP_030074589.1"/>
    </source>
</evidence>
<dbReference type="CDD" id="cd00183">
    <property type="entry name" value="TFIIS_I"/>
    <property type="match status" value="1"/>
</dbReference>
<dbReference type="Proteomes" id="UP000515156">
    <property type="component" value="Chromosome 11"/>
</dbReference>
<keyword evidence="7" id="KW-0805">Transcription regulation</keyword>
<keyword evidence="19" id="KW-1185">Reference proteome</keyword>
<dbReference type="AlphaFoldDB" id="A0A6P7ZG82"/>
<dbReference type="InterPro" id="IPR001222">
    <property type="entry name" value="Znf_TFIIS"/>
</dbReference>
<dbReference type="GO" id="GO:0003746">
    <property type="term" value="F:translation elongation factor activity"/>
    <property type="evidence" value="ECO:0007669"/>
    <property type="project" value="UniProtKB-KW"/>
</dbReference>
<keyword evidence="6" id="KW-0862">Zinc</keyword>
<feature type="domain" description="TFIIS central" evidence="18">
    <location>
        <begin position="340"/>
        <end position="456"/>
    </location>
</feature>
<evidence type="ECO:0000259" key="18">
    <source>
        <dbReference type="PROSITE" id="PS51321"/>
    </source>
</evidence>
<evidence type="ECO:0000256" key="1">
    <source>
        <dbReference type="ARBA" id="ARBA00004123"/>
    </source>
</evidence>
<keyword evidence="9" id="KW-0804">Transcription</keyword>
<feature type="signal peptide" evidence="15">
    <location>
        <begin position="1"/>
        <end position="19"/>
    </location>
</feature>
<reference evidence="20" key="2">
    <citation type="submission" date="2025-08" db="UniProtKB">
        <authorList>
            <consortium name="RefSeq"/>
        </authorList>
    </citation>
    <scope>IDENTIFICATION</scope>
</reference>
<dbReference type="Gene3D" id="1.20.930.10">
    <property type="entry name" value="Conserved domain common to transcription factors TFIIS, elongin A, CRSP70"/>
    <property type="match status" value="1"/>
</dbReference>
<feature type="compositionally biased region" description="Low complexity" evidence="14">
    <location>
        <begin position="227"/>
        <end position="240"/>
    </location>
</feature>
<dbReference type="InterPro" id="IPR003617">
    <property type="entry name" value="TFIIS/CRSP70_N_sub"/>
</dbReference>
<dbReference type="InterPro" id="IPR006289">
    <property type="entry name" value="TFSII"/>
</dbReference>
<comment type="function">
    <text evidence="11">Necessary for efficient RNA polymerase II transcription elongation past template-encoded arresting sites. The arresting sites in DNA have the property of trapping a certain fraction of elongating RNA polymerases that pass through, resulting in locked ternary complexes. Cleavage of the nascent transcript by S-II allows the resumption of elongation from the new 3'-terminus.</text>
</comment>
<feature type="compositionally biased region" description="Low complexity" evidence="14">
    <location>
        <begin position="253"/>
        <end position="264"/>
    </location>
</feature>